<feature type="region of interest" description="Disordered" evidence="1">
    <location>
        <begin position="60"/>
        <end position="126"/>
    </location>
</feature>
<evidence type="ECO:0000259" key="2">
    <source>
        <dbReference type="PROSITE" id="PS51294"/>
    </source>
</evidence>
<reference evidence="3" key="1">
    <citation type="journal article" date="2022" name="bioRxiv">
        <title>Sequencing and chromosome-scale assembly of the giantPleurodeles waltlgenome.</title>
        <authorList>
            <person name="Brown T."/>
            <person name="Elewa A."/>
            <person name="Iarovenko S."/>
            <person name="Subramanian E."/>
            <person name="Araus A.J."/>
            <person name="Petzold A."/>
            <person name="Susuki M."/>
            <person name="Suzuki K.-i.T."/>
            <person name="Hayashi T."/>
            <person name="Toyoda A."/>
            <person name="Oliveira C."/>
            <person name="Osipova E."/>
            <person name="Leigh N.D."/>
            <person name="Simon A."/>
            <person name="Yun M.H."/>
        </authorList>
    </citation>
    <scope>NUCLEOTIDE SEQUENCE</scope>
    <source>
        <strain evidence="3">20211129_DDA</strain>
        <tissue evidence="3">Liver</tissue>
    </source>
</reference>
<sequence>MCRQHWQDVKSFGSLFFRAGPSPEIPSVVLQAVLEASRLEQCPVLKASLLNGEDRVIHQEAFKNKEAPPLGTRESKEPERKRITLRGGGPTSEERRDTQEEELRGKRSPSPGSGIFTELQNLLPVV</sequence>
<gene>
    <name evidence="3" type="ORF">NDU88_005787</name>
</gene>
<evidence type="ECO:0000313" key="4">
    <source>
        <dbReference type="Proteomes" id="UP001066276"/>
    </source>
</evidence>
<protein>
    <recommendedName>
        <fullName evidence="2">HTH myb-type domain-containing protein</fullName>
    </recommendedName>
</protein>
<organism evidence="3 4">
    <name type="scientific">Pleurodeles waltl</name>
    <name type="common">Iberian ribbed newt</name>
    <dbReference type="NCBI Taxonomy" id="8319"/>
    <lineage>
        <taxon>Eukaryota</taxon>
        <taxon>Metazoa</taxon>
        <taxon>Chordata</taxon>
        <taxon>Craniata</taxon>
        <taxon>Vertebrata</taxon>
        <taxon>Euteleostomi</taxon>
        <taxon>Amphibia</taxon>
        <taxon>Batrachia</taxon>
        <taxon>Caudata</taxon>
        <taxon>Salamandroidea</taxon>
        <taxon>Salamandridae</taxon>
        <taxon>Pleurodelinae</taxon>
        <taxon>Pleurodeles</taxon>
    </lineage>
</organism>
<evidence type="ECO:0000256" key="1">
    <source>
        <dbReference type="SAM" id="MobiDB-lite"/>
    </source>
</evidence>
<comment type="caution">
    <text evidence="3">The sequence shown here is derived from an EMBL/GenBank/DDBJ whole genome shotgun (WGS) entry which is preliminary data.</text>
</comment>
<dbReference type="AlphaFoldDB" id="A0AAV7TDM3"/>
<name>A0AAV7TDM3_PLEWA</name>
<proteinExistence type="predicted"/>
<dbReference type="InterPro" id="IPR017930">
    <property type="entry name" value="Myb_dom"/>
</dbReference>
<feature type="compositionally biased region" description="Basic and acidic residues" evidence="1">
    <location>
        <begin position="73"/>
        <end position="82"/>
    </location>
</feature>
<dbReference type="PROSITE" id="PS51294">
    <property type="entry name" value="HTH_MYB"/>
    <property type="match status" value="1"/>
</dbReference>
<evidence type="ECO:0000313" key="3">
    <source>
        <dbReference type="EMBL" id="KAJ1173963.1"/>
    </source>
</evidence>
<feature type="compositionally biased region" description="Basic and acidic residues" evidence="1">
    <location>
        <begin position="92"/>
        <end position="105"/>
    </location>
</feature>
<accession>A0AAV7TDM3</accession>
<dbReference type="Proteomes" id="UP001066276">
    <property type="component" value="Chromosome 4_1"/>
</dbReference>
<dbReference type="EMBL" id="JANPWB010000007">
    <property type="protein sequence ID" value="KAJ1173963.1"/>
    <property type="molecule type" value="Genomic_DNA"/>
</dbReference>
<keyword evidence="4" id="KW-1185">Reference proteome</keyword>
<feature type="domain" description="HTH myb-type" evidence="2">
    <location>
        <begin position="1"/>
        <end position="14"/>
    </location>
</feature>